<dbReference type="InterPro" id="IPR011644">
    <property type="entry name" value="Heme_NO-bd"/>
</dbReference>
<dbReference type="SUPFAM" id="SSF111126">
    <property type="entry name" value="Ligand-binding domain in the NO signalling and Golgi transport"/>
    <property type="match status" value="1"/>
</dbReference>
<name>A0ABN3UMP8_9MICO</name>
<comment type="caution">
    <text evidence="2">The sequence shown here is derived from an EMBL/GenBank/DDBJ whole genome shotgun (WGS) entry which is preliminary data.</text>
</comment>
<evidence type="ECO:0000259" key="1">
    <source>
        <dbReference type="SMART" id="SM00989"/>
    </source>
</evidence>
<dbReference type="Gene3D" id="3.90.1520.10">
    <property type="entry name" value="H-NOX domain"/>
    <property type="match status" value="1"/>
</dbReference>
<accession>A0ABN3UMP8</accession>
<protein>
    <submittedName>
        <fullName evidence="2">Heme NO-binding domain-containing protein</fullName>
    </submittedName>
</protein>
<dbReference type="SMART" id="SM00989">
    <property type="entry name" value="V4R"/>
    <property type="match status" value="1"/>
</dbReference>
<sequence>MKGIIFNLVQDAITRDHGEDGWDDLVDSAGISGTYTALGNYPDADLSRIVTAGADAFGVPVPELVRAVGRDALMGLSVRYPHFFEPHDDVRSFVLTLNEVIHAEVRKLHADSDPPDFWFDDPAAQPLTVHYRSRRQLCLLAEGMLEGAGGYFGQDVTVTQTSCMADGHDHCTFLLQIQEQE</sequence>
<organism evidence="2 3">
    <name type="scientific">Pedococcus aerophilus</name>
    <dbReference type="NCBI Taxonomy" id="436356"/>
    <lineage>
        <taxon>Bacteria</taxon>
        <taxon>Bacillati</taxon>
        <taxon>Actinomycetota</taxon>
        <taxon>Actinomycetes</taxon>
        <taxon>Micrococcales</taxon>
        <taxon>Intrasporangiaceae</taxon>
        <taxon>Pedococcus</taxon>
    </lineage>
</organism>
<evidence type="ECO:0000313" key="3">
    <source>
        <dbReference type="Proteomes" id="UP001501326"/>
    </source>
</evidence>
<dbReference type="InterPro" id="IPR024096">
    <property type="entry name" value="NO_sig/Golgi_transp_ligand-bd"/>
</dbReference>
<dbReference type="Proteomes" id="UP001501326">
    <property type="component" value="Unassembled WGS sequence"/>
</dbReference>
<dbReference type="InterPro" id="IPR038158">
    <property type="entry name" value="H-NOX_domain_sf"/>
</dbReference>
<dbReference type="InterPro" id="IPR004096">
    <property type="entry name" value="V4R"/>
</dbReference>
<dbReference type="EMBL" id="BAAARN010000001">
    <property type="protein sequence ID" value="GAA2735001.1"/>
    <property type="molecule type" value="Genomic_DNA"/>
</dbReference>
<gene>
    <name evidence="2" type="ORF">GCM10009867_16340</name>
</gene>
<dbReference type="RefSeq" id="WP_344191999.1">
    <property type="nucleotide sequence ID" value="NZ_BAAARN010000001.1"/>
</dbReference>
<keyword evidence="3" id="KW-1185">Reference proteome</keyword>
<dbReference type="Pfam" id="PF07700">
    <property type="entry name" value="HNOB"/>
    <property type="match status" value="1"/>
</dbReference>
<proteinExistence type="predicted"/>
<evidence type="ECO:0000313" key="2">
    <source>
        <dbReference type="EMBL" id="GAA2735001.1"/>
    </source>
</evidence>
<reference evidence="2 3" key="1">
    <citation type="journal article" date="2019" name="Int. J. Syst. Evol. Microbiol.">
        <title>The Global Catalogue of Microorganisms (GCM) 10K type strain sequencing project: providing services to taxonomists for standard genome sequencing and annotation.</title>
        <authorList>
            <consortium name="The Broad Institute Genomics Platform"/>
            <consortium name="The Broad Institute Genome Sequencing Center for Infectious Disease"/>
            <person name="Wu L."/>
            <person name="Ma J."/>
        </authorList>
    </citation>
    <scope>NUCLEOTIDE SEQUENCE [LARGE SCALE GENOMIC DNA]</scope>
    <source>
        <strain evidence="2 3">JCM 16378</strain>
    </source>
</reference>
<feature type="domain" description="4-vinyl reductase 4VR" evidence="1">
    <location>
        <begin position="117"/>
        <end position="177"/>
    </location>
</feature>